<proteinExistence type="predicted"/>
<keyword evidence="4" id="KW-1185">Reference proteome</keyword>
<evidence type="ECO:0000313" key="3">
    <source>
        <dbReference type="EMBL" id="MCD7472731.1"/>
    </source>
</evidence>
<keyword evidence="2" id="KW-1133">Transmembrane helix</keyword>
<dbReference type="EMBL" id="JACEIK010001865">
    <property type="protein sequence ID" value="MCD7472731.1"/>
    <property type="molecule type" value="Genomic_DNA"/>
</dbReference>
<evidence type="ECO:0000256" key="1">
    <source>
        <dbReference type="SAM" id="MobiDB-lite"/>
    </source>
</evidence>
<reference evidence="3 4" key="1">
    <citation type="journal article" date="2021" name="BMC Genomics">
        <title>Datura genome reveals duplications of psychoactive alkaloid biosynthetic genes and high mutation rate following tissue culture.</title>
        <authorList>
            <person name="Rajewski A."/>
            <person name="Carter-House D."/>
            <person name="Stajich J."/>
            <person name="Litt A."/>
        </authorList>
    </citation>
    <scope>NUCLEOTIDE SEQUENCE [LARGE SCALE GENOMIC DNA]</scope>
    <source>
        <strain evidence="3">AR-01</strain>
    </source>
</reference>
<evidence type="ECO:0000256" key="2">
    <source>
        <dbReference type="SAM" id="Phobius"/>
    </source>
</evidence>
<protein>
    <submittedName>
        <fullName evidence="3">Uncharacterized protein</fullName>
    </submittedName>
</protein>
<dbReference type="Proteomes" id="UP000823775">
    <property type="component" value="Unassembled WGS sequence"/>
</dbReference>
<sequence length="149" mass="15911">MSSTPAEYPLQQQQQLPPPMFMGQQAYSDRPGHGSVGPVIAVLAVIAVLGAIAVMIGRLCSGRRIMGRGQYDFEGWVETKCASCIDGRVDPTPRRVTVAPPPVVVAESSCSGSPGGEAPVPEPVETREEEASNQQSNSHEHHPHERAES</sequence>
<feature type="region of interest" description="Disordered" evidence="1">
    <location>
        <begin position="105"/>
        <end position="149"/>
    </location>
</feature>
<feature type="transmembrane region" description="Helical" evidence="2">
    <location>
        <begin position="39"/>
        <end position="60"/>
    </location>
</feature>
<accession>A0ABS8TP96</accession>
<comment type="caution">
    <text evidence="3">The sequence shown here is derived from an EMBL/GenBank/DDBJ whole genome shotgun (WGS) entry which is preliminary data.</text>
</comment>
<organism evidence="3 4">
    <name type="scientific">Datura stramonium</name>
    <name type="common">Jimsonweed</name>
    <name type="synonym">Common thornapple</name>
    <dbReference type="NCBI Taxonomy" id="4076"/>
    <lineage>
        <taxon>Eukaryota</taxon>
        <taxon>Viridiplantae</taxon>
        <taxon>Streptophyta</taxon>
        <taxon>Embryophyta</taxon>
        <taxon>Tracheophyta</taxon>
        <taxon>Spermatophyta</taxon>
        <taxon>Magnoliopsida</taxon>
        <taxon>eudicotyledons</taxon>
        <taxon>Gunneridae</taxon>
        <taxon>Pentapetalae</taxon>
        <taxon>asterids</taxon>
        <taxon>lamiids</taxon>
        <taxon>Solanales</taxon>
        <taxon>Solanaceae</taxon>
        <taxon>Solanoideae</taxon>
        <taxon>Datureae</taxon>
        <taxon>Datura</taxon>
    </lineage>
</organism>
<feature type="compositionally biased region" description="Basic and acidic residues" evidence="1">
    <location>
        <begin position="138"/>
        <end position="149"/>
    </location>
</feature>
<keyword evidence="2" id="KW-0812">Transmembrane</keyword>
<dbReference type="PANTHER" id="PTHR33429">
    <property type="entry name" value="OS02G0708000 PROTEIN-RELATED"/>
    <property type="match status" value="1"/>
</dbReference>
<gene>
    <name evidence="3" type="ORF">HAX54_014063</name>
</gene>
<evidence type="ECO:0000313" key="4">
    <source>
        <dbReference type="Proteomes" id="UP000823775"/>
    </source>
</evidence>
<dbReference type="PANTHER" id="PTHR33429:SF2">
    <property type="entry name" value="OS01G0888850 PROTEIN"/>
    <property type="match status" value="1"/>
</dbReference>
<keyword evidence="2" id="KW-0472">Membrane</keyword>
<name>A0ABS8TP96_DATST</name>